<dbReference type="InterPro" id="IPR016187">
    <property type="entry name" value="CTDL_fold"/>
</dbReference>
<evidence type="ECO:0000256" key="6">
    <source>
        <dbReference type="SAM" id="Phobius"/>
    </source>
</evidence>
<keyword evidence="6" id="KW-0472">Membrane</keyword>
<evidence type="ECO:0000256" key="4">
    <source>
        <dbReference type="PROSITE-ProRule" id="PRU00302"/>
    </source>
</evidence>
<dbReference type="FunFam" id="3.10.100.10:FF:000058">
    <property type="entry name" value="Sushi domain-containing protein 5"/>
    <property type="match status" value="1"/>
</dbReference>
<dbReference type="Pfam" id="PF00084">
    <property type="entry name" value="Sushi"/>
    <property type="match status" value="1"/>
</dbReference>
<evidence type="ECO:0000256" key="5">
    <source>
        <dbReference type="SAM" id="MobiDB-lite"/>
    </source>
</evidence>
<dbReference type="PROSITE" id="PS50923">
    <property type="entry name" value="SUSHI"/>
    <property type="match status" value="1"/>
</dbReference>
<dbReference type="InterPro" id="IPR000538">
    <property type="entry name" value="Link_dom"/>
</dbReference>
<dbReference type="FunFam" id="2.10.70.10:FF:000050">
    <property type="entry name" value="sushi domain-containing protein 5"/>
    <property type="match status" value="1"/>
</dbReference>
<name>A0A8U0N9T9_MUSPF</name>
<proteinExistence type="predicted"/>
<comment type="caution">
    <text evidence="4">Lacks conserved residue(s) required for the propagation of feature annotation.</text>
</comment>
<dbReference type="Pfam" id="PF00193">
    <property type="entry name" value="Xlink"/>
    <property type="match status" value="1"/>
</dbReference>
<dbReference type="GO" id="GO:0005540">
    <property type="term" value="F:hyaluronic acid binding"/>
    <property type="evidence" value="ECO:0007669"/>
    <property type="project" value="InterPro"/>
</dbReference>
<dbReference type="Gene3D" id="2.10.70.10">
    <property type="entry name" value="Complement Module, domain 1"/>
    <property type="match status" value="1"/>
</dbReference>
<dbReference type="AlphaFoldDB" id="A0A8U0N9T9"/>
<feature type="transmembrane region" description="Helical" evidence="6">
    <location>
        <begin position="777"/>
        <end position="798"/>
    </location>
</feature>
<evidence type="ECO:0000313" key="9">
    <source>
        <dbReference type="Proteomes" id="UP000000715"/>
    </source>
</evidence>
<sequence length="831" mass="89772">MPRFSEESRCCVRFTPQSEAGKLESSFSYPSCSRGGRQLQSQEAEDRIRHSVLNGPPGEPGLSHCVTLSPRVSRAGGGSLQPALCSPRLSVPSPSAPAAPRELGVRRSLFWYRGLQVPGTKAEPGPAASPAPRMRPPGAQGPQRGGSWRPASLSCARSSLRRAGREAREAERSAHSRVEHEGQWPRSRARRGSPRSSQPRVDARTMAAEGRGPRVQLWAAALLLLGLPRLSVRADGKLFVLESQNGSQGLELEVAQLSCKSRGAHLVSAEELRTVVQDCAFAVCTTGWLADGTLGTTVCSKGSDEQQIMRAIDVRIESNPAPGATYSAFCIKDEEKPCGDPPSFPHTILQGRTGLEMGDELLYVCAPGHVTGHRETAFTLLCNSCGEWYGLVQACGKDVAEAHIDYEDNFPDDRSMSFRELMEDSRTEAEEDRSPGEAPEEVSKQDRLVSISLGRESIARDTAFVPTTGLSIAGSSVPTDSPGPQLNQKYLFWFPAENFHKPGLQKEMNDGSKKQLLARDNHSSLTAAPGEPEAKVIYSSTHGPSGPFLGRTDSKTGDPMVSSSDESWLDGYPVTDGAWRKIEAEEEEEEEDGDKGDGSVGLEERVPVTLNQPIPVEVKNPRSTSITPSEDMTHSSVLPSQTLDVEALALRPRNVSETENPSMGDGDLTRYQSTVPWSFATETSPMATLPYELPSSTLRTVTTAVQQLPNHSPSTVMAASQTPGETIAPEVQDSFPYLLSEDFLGQESPGPGASEELLPTVESCVGDGCPSLSRGPVIATIVTVLCLLLLLAGVGAVWGHHKCQHKSSVYKLNVGQRQARHYHQQIEMEKV</sequence>
<keyword evidence="6" id="KW-0812">Transmembrane</keyword>
<keyword evidence="1 4" id="KW-0768">Sushi</keyword>
<dbReference type="InterPro" id="IPR035976">
    <property type="entry name" value="Sushi/SCR/CCP_sf"/>
</dbReference>
<evidence type="ECO:0000259" key="7">
    <source>
        <dbReference type="PROSITE" id="PS50923"/>
    </source>
</evidence>
<feature type="region of interest" description="Disordered" evidence="5">
    <location>
        <begin position="117"/>
        <end position="209"/>
    </location>
</feature>
<dbReference type="KEGG" id="mpuf:101675699"/>
<dbReference type="SUPFAM" id="SSF57535">
    <property type="entry name" value="Complement control module/SCR domain"/>
    <property type="match status" value="1"/>
</dbReference>
<feature type="compositionally biased region" description="Low complexity" evidence="5">
    <location>
        <begin position="136"/>
        <end position="158"/>
    </location>
</feature>
<dbReference type="GO" id="GO:0007219">
    <property type="term" value="P:Notch signaling pathway"/>
    <property type="evidence" value="ECO:0007669"/>
    <property type="project" value="TreeGrafter"/>
</dbReference>
<dbReference type="Proteomes" id="UP000000715">
    <property type="component" value="Unplaced"/>
</dbReference>
<keyword evidence="9" id="KW-1185">Reference proteome</keyword>
<evidence type="ECO:0000256" key="2">
    <source>
        <dbReference type="ARBA" id="ARBA00022729"/>
    </source>
</evidence>
<feature type="compositionally biased region" description="Basic and acidic residues" evidence="5">
    <location>
        <begin position="163"/>
        <end position="183"/>
    </location>
</feature>
<feature type="domain" description="Sushi" evidence="7">
    <location>
        <begin position="336"/>
        <end position="397"/>
    </location>
</feature>
<dbReference type="SMART" id="SM00445">
    <property type="entry name" value="LINK"/>
    <property type="match status" value="1"/>
</dbReference>
<dbReference type="CTD" id="26032"/>
<gene>
    <name evidence="10" type="primary">SUSD5</name>
</gene>
<dbReference type="InterPro" id="IPR000436">
    <property type="entry name" value="Sushi_SCR_CCP_dom"/>
</dbReference>
<dbReference type="SUPFAM" id="SSF56436">
    <property type="entry name" value="C-type lectin-like"/>
    <property type="match status" value="1"/>
</dbReference>
<reference evidence="10" key="1">
    <citation type="submission" date="2025-08" db="UniProtKB">
        <authorList>
            <consortium name="RefSeq"/>
        </authorList>
    </citation>
    <scope>IDENTIFICATION</scope>
    <source>
        <tissue evidence="10">Brain</tissue>
    </source>
</reference>
<evidence type="ECO:0000259" key="8">
    <source>
        <dbReference type="PROSITE" id="PS50963"/>
    </source>
</evidence>
<dbReference type="InterPro" id="IPR016186">
    <property type="entry name" value="C-type_lectin-like/link_sf"/>
</dbReference>
<feature type="region of interest" description="Disordered" evidence="5">
    <location>
        <begin position="540"/>
        <end position="572"/>
    </location>
</feature>
<protein>
    <submittedName>
        <fullName evidence="10">Sushi domain-containing protein 5 isoform X1</fullName>
    </submittedName>
</protein>
<dbReference type="RefSeq" id="XP_004774244.3">
    <property type="nucleotide sequence ID" value="XM_004774187.3"/>
</dbReference>
<dbReference type="Gene3D" id="3.10.100.10">
    <property type="entry name" value="Mannose-Binding Protein A, subunit A"/>
    <property type="match status" value="1"/>
</dbReference>
<dbReference type="PANTHER" id="PTHR32493">
    <property type="entry name" value="SUSHI DOMAIN-CONTAINING PROTEIN 5"/>
    <property type="match status" value="1"/>
</dbReference>
<evidence type="ECO:0000256" key="1">
    <source>
        <dbReference type="ARBA" id="ARBA00022659"/>
    </source>
</evidence>
<dbReference type="PROSITE" id="PS50963">
    <property type="entry name" value="LINK_2"/>
    <property type="match status" value="1"/>
</dbReference>
<feature type="compositionally biased region" description="Polar residues" evidence="5">
    <location>
        <begin position="621"/>
        <end position="637"/>
    </location>
</feature>
<keyword evidence="2" id="KW-0732">Signal</keyword>
<feature type="domain" description="Link" evidence="8">
    <location>
        <begin position="237"/>
        <end position="332"/>
    </location>
</feature>
<dbReference type="PANTHER" id="PTHR32493:SF0">
    <property type="entry name" value="SUSHI DOMAIN-CONTAINING PROTEIN 5"/>
    <property type="match status" value="1"/>
</dbReference>
<evidence type="ECO:0000256" key="3">
    <source>
        <dbReference type="ARBA" id="ARBA00023157"/>
    </source>
</evidence>
<dbReference type="InterPro" id="IPR053298">
    <property type="entry name" value="Sushi_domain_protein"/>
</dbReference>
<feature type="region of interest" description="Disordered" evidence="5">
    <location>
        <begin position="19"/>
        <end position="46"/>
    </location>
</feature>
<organism evidence="9 10">
    <name type="scientific">Mustela putorius furo</name>
    <name type="common">European domestic ferret</name>
    <name type="synonym">Mustela furo</name>
    <dbReference type="NCBI Taxonomy" id="9669"/>
    <lineage>
        <taxon>Eukaryota</taxon>
        <taxon>Metazoa</taxon>
        <taxon>Chordata</taxon>
        <taxon>Craniata</taxon>
        <taxon>Vertebrata</taxon>
        <taxon>Euteleostomi</taxon>
        <taxon>Mammalia</taxon>
        <taxon>Eutheria</taxon>
        <taxon>Laurasiatheria</taxon>
        <taxon>Carnivora</taxon>
        <taxon>Caniformia</taxon>
        <taxon>Musteloidea</taxon>
        <taxon>Mustelidae</taxon>
        <taxon>Mustelinae</taxon>
        <taxon>Mustela</taxon>
    </lineage>
</organism>
<feature type="region of interest" description="Disordered" evidence="5">
    <location>
        <begin position="422"/>
        <end position="447"/>
    </location>
</feature>
<dbReference type="GeneID" id="101675699"/>
<dbReference type="OrthoDB" id="9936131at2759"/>
<keyword evidence="3" id="KW-1015">Disulfide bond</keyword>
<accession>A0A8U0N9T9</accession>
<keyword evidence="6" id="KW-1133">Transmembrane helix</keyword>
<feature type="region of interest" description="Disordered" evidence="5">
    <location>
        <begin position="618"/>
        <end position="637"/>
    </location>
</feature>
<evidence type="ECO:0000313" key="10">
    <source>
        <dbReference type="RefSeq" id="XP_004774244.3"/>
    </source>
</evidence>
<dbReference type="GO" id="GO:0007155">
    <property type="term" value="P:cell adhesion"/>
    <property type="evidence" value="ECO:0007669"/>
    <property type="project" value="InterPro"/>
</dbReference>